<protein>
    <recommendedName>
        <fullName evidence="1">PspA-associated domain-containing protein</fullName>
    </recommendedName>
</protein>
<gene>
    <name evidence="2" type="ORF">R50_2661</name>
</gene>
<name>A0A6F8ZK61_9FIRM</name>
<evidence type="ECO:0000259" key="1">
    <source>
        <dbReference type="Pfam" id="PF22743"/>
    </source>
</evidence>
<feature type="domain" description="PspA-associated" evidence="1">
    <location>
        <begin position="1"/>
        <end position="84"/>
    </location>
</feature>
<keyword evidence="3" id="KW-1185">Reference proteome</keyword>
<dbReference type="Pfam" id="PF22743">
    <property type="entry name" value="PspAA"/>
    <property type="match status" value="1"/>
</dbReference>
<dbReference type="Proteomes" id="UP000503399">
    <property type="component" value="Chromosome"/>
</dbReference>
<accession>A0A6F8ZK61</accession>
<evidence type="ECO:0000313" key="3">
    <source>
        <dbReference type="Proteomes" id="UP000503399"/>
    </source>
</evidence>
<dbReference type="AlphaFoldDB" id="A0A6F8ZK61"/>
<evidence type="ECO:0000313" key="2">
    <source>
        <dbReference type="EMBL" id="CAB1130150.1"/>
    </source>
</evidence>
<dbReference type="InterPro" id="IPR054437">
    <property type="entry name" value="PspA-assoc_dom"/>
</dbReference>
<organism evidence="2 3">
    <name type="scientific">Candidatus Hydrogenisulfobacillus filiaventi</name>
    <dbReference type="NCBI Taxonomy" id="2707344"/>
    <lineage>
        <taxon>Bacteria</taxon>
        <taxon>Bacillati</taxon>
        <taxon>Bacillota</taxon>
        <taxon>Clostridia</taxon>
        <taxon>Eubacteriales</taxon>
        <taxon>Clostridiales Family XVII. Incertae Sedis</taxon>
        <taxon>Candidatus Hydrogenisulfobacillus</taxon>
    </lineage>
</organism>
<sequence length="93" mass="10487">MIVRILSEGQYRVDDAQAARLDRYDEDLLTAVERNDEGAFRRLFEAVIDLVRQGERLGDTLPVQSDLILPPADTTLEEARRYLETPATDGSGH</sequence>
<dbReference type="EMBL" id="LR778114">
    <property type="protein sequence ID" value="CAB1130150.1"/>
    <property type="molecule type" value="Genomic_DNA"/>
</dbReference>
<reference evidence="2 3" key="1">
    <citation type="submission" date="2020-02" db="EMBL/GenBank/DDBJ databases">
        <authorList>
            <person name="Hogendoorn C."/>
        </authorList>
    </citation>
    <scope>NUCLEOTIDE SEQUENCE [LARGE SCALE GENOMIC DNA]</scope>
    <source>
        <strain evidence="2">R501</strain>
    </source>
</reference>
<dbReference type="KEGG" id="hfv:R50_2661"/>
<proteinExistence type="predicted"/>